<sequence>MSDRDKTHEGAINGGADAPGAGGLDGVRAIDDVEVFDDELDSETGALLGASLRPVAPPAEIRSSLLEAIAREPQTDQVDEAVGTADEGANETGGDADGDSVVNSSAEPVAEHGTDGHGAGSAGSVNSSVVSLDARRGRRSSWRTGLIRAAAAVVLLGVGVGVGRWSARGAVDEAMDSMAPTQHYAHLNQAQDVQRVTDTMPDGHVATLTWSRDMSMTALTLPAAMKESAGERSLQVWLKEGEATTSLGVYDPRDGAGFSFLDIMPKPGQQIVITMEPTGGSVQPTTPPLVTLRVSEDSDRAGTATGSPSPGPSASPAGDSA</sequence>
<evidence type="ECO:0000256" key="1">
    <source>
        <dbReference type="SAM" id="MobiDB-lite"/>
    </source>
</evidence>
<evidence type="ECO:0000256" key="2">
    <source>
        <dbReference type="SAM" id="Phobius"/>
    </source>
</evidence>
<comment type="caution">
    <text evidence="4">The sequence shown here is derived from an EMBL/GenBank/DDBJ whole genome shotgun (WGS) entry which is preliminary data.</text>
</comment>
<feature type="region of interest" description="Disordered" evidence="1">
    <location>
        <begin position="85"/>
        <end position="130"/>
    </location>
</feature>
<dbReference type="EMBL" id="VICB01000003">
    <property type="protein sequence ID" value="TQD44742.1"/>
    <property type="molecule type" value="Genomic_DNA"/>
</dbReference>
<organism evidence="4 5">
    <name type="scientific">Actinomyces johnsonii</name>
    <dbReference type="NCBI Taxonomy" id="544581"/>
    <lineage>
        <taxon>Bacteria</taxon>
        <taxon>Bacillati</taxon>
        <taxon>Actinomycetota</taxon>
        <taxon>Actinomycetes</taxon>
        <taxon>Actinomycetales</taxon>
        <taxon>Actinomycetaceae</taxon>
        <taxon>Actinomyces</taxon>
    </lineage>
</organism>
<accession>A0A508AFY7</accession>
<feature type="domain" description="Anti-sigma K factor RskA C-terminal" evidence="3">
    <location>
        <begin position="149"/>
        <end position="288"/>
    </location>
</feature>
<keyword evidence="2" id="KW-0812">Transmembrane</keyword>
<gene>
    <name evidence="4" type="ORF">FK256_02405</name>
</gene>
<feature type="compositionally biased region" description="Low complexity" evidence="1">
    <location>
        <begin position="301"/>
        <end position="321"/>
    </location>
</feature>
<keyword evidence="2" id="KW-1133">Transmembrane helix</keyword>
<feature type="compositionally biased region" description="Low complexity" evidence="1">
    <location>
        <begin position="10"/>
        <end position="19"/>
    </location>
</feature>
<feature type="region of interest" description="Disordered" evidence="1">
    <location>
        <begin position="277"/>
        <end position="321"/>
    </location>
</feature>
<dbReference type="GO" id="GO:0005886">
    <property type="term" value="C:plasma membrane"/>
    <property type="evidence" value="ECO:0007669"/>
    <property type="project" value="InterPro"/>
</dbReference>
<dbReference type="Proteomes" id="UP000319010">
    <property type="component" value="Unassembled WGS sequence"/>
</dbReference>
<reference evidence="4 5" key="1">
    <citation type="submission" date="2019-06" db="EMBL/GenBank/DDBJ databases">
        <title>Draft genome sequence of Actinomyces johnsonii CCUG 34287T.</title>
        <authorList>
            <person name="Salva-Serra F."/>
            <person name="Cardew S."/>
            <person name="Moore E."/>
        </authorList>
    </citation>
    <scope>NUCLEOTIDE SEQUENCE [LARGE SCALE GENOMIC DNA]</scope>
    <source>
        <strain evidence="4 5">CCUG 34287</strain>
    </source>
</reference>
<evidence type="ECO:0000313" key="5">
    <source>
        <dbReference type="Proteomes" id="UP000319010"/>
    </source>
</evidence>
<dbReference type="Pfam" id="PF10099">
    <property type="entry name" value="RskA_C"/>
    <property type="match status" value="1"/>
</dbReference>
<dbReference type="AlphaFoldDB" id="A0A508AFY7"/>
<dbReference type="InterPro" id="IPR018764">
    <property type="entry name" value="RskA_C"/>
</dbReference>
<evidence type="ECO:0000259" key="3">
    <source>
        <dbReference type="Pfam" id="PF10099"/>
    </source>
</evidence>
<dbReference type="RefSeq" id="WP_141423553.1">
    <property type="nucleotide sequence ID" value="NZ_JASPFB010000001.1"/>
</dbReference>
<protein>
    <submittedName>
        <fullName evidence="4">Anti-sigma factor</fullName>
    </submittedName>
</protein>
<proteinExistence type="predicted"/>
<feature type="transmembrane region" description="Helical" evidence="2">
    <location>
        <begin position="145"/>
        <end position="167"/>
    </location>
</feature>
<feature type="region of interest" description="Disordered" evidence="1">
    <location>
        <begin position="1"/>
        <end position="26"/>
    </location>
</feature>
<keyword evidence="2" id="KW-0472">Membrane</keyword>
<name>A0A508AFY7_9ACTO</name>
<evidence type="ECO:0000313" key="4">
    <source>
        <dbReference type="EMBL" id="TQD44742.1"/>
    </source>
</evidence>